<sequence>MIRITKPPWLRSWLSKLNWTIFTWQVFIGDAIESGINWAIDKINVTLEWAIVGYNWGVAAFNKAIEIGQNILPAIARELQPLWNKVLTWWSELDEWWSTKRRLVLGWIDLAKAYARDLFLQATSSINSITGWLDNFKSLILPTLTNKRDVADAIEADVKPVRDEVNKHTNWLDMIIDLFTNPEQFFWDMLERMFRRFW</sequence>
<proteinExistence type="predicted"/>
<accession>X1SMS3</accession>
<organism evidence="1">
    <name type="scientific">marine sediment metagenome</name>
    <dbReference type="NCBI Taxonomy" id="412755"/>
    <lineage>
        <taxon>unclassified sequences</taxon>
        <taxon>metagenomes</taxon>
        <taxon>ecological metagenomes</taxon>
    </lineage>
</organism>
<dbReference type="EMBL" id="BARW01005013">
    <property type="protein sequence ID" value="GAI69089.1"/>
    <property type="molecule type" value="Genomic_DNA"/>
</dbReference>
<gene>
    <name evidence="1" type="ORF">S12H4_11257</name>
</gene>
<evidence type="ECO:0000313" key="1">
    <source>
        <dbReference type="EMBL" id="GAI69089.1"/>
    </source>
</evidence>
<dbReference type="AlphaFoldDB" id="X1SMS3"/>
<comment type="caution">
    <text evidence="1">The sequence shown here is derived from an EMBL/GenBank/DDBJ whole genome shotgun (WGS) entry which is preliminary data.</text>
</comment>
<name>X1SMS3_9ZZZZ</name>
<protein>
    <submittedName>
        <fullName evidence="1">Uncharacterized protein</fullName>
    </submittedName>
</protein>
<reference evidence="1" key="1">
    <citation type="journal article" date="2014" name="Front. Microbiol.">
        <title>High frequency of phylogenetically diverse reductive dehalogenase-homologous genes in deep subseafloor sedimentary metagenomes.</title>
        <authorList>
            <person name="Kawai M."/>
            <person name="Futagami T."/>
            <person name="Toyoda A."/>
            <person name="Takaki Y."/>
            <person name="Nishi S."/>
            <person name="Hori S."/>
            <person name="Arai W."/>
            <person name="Tsubouchi T."/>
            <person name="Morono Y."/>
            <person name="Uchiyama I."/>
            <person name="Ito T."/>
            <person name="Fujiyama A."/>
            <person name="Inagaki F."/>
            <person name="Takami H."/>
        </authorList>
    </citation>
    <scope>NUCLEOTIDE SEQUENCE</scope>
    <source>
        <strain evidence="1">Expedition CK06-06</strain>
    </source>
</reference>